<proteinExistence type="predicted"/>
<dbReference type="EMBL" id="CAJQZP010000901">
    <property type="protein sequence ID" value="CAG4995270.1"/>
    <property type="molecule type" value="Genomic_DNA"/>
</dbReference>
<dbReference type="OrthoDB" id="2499658at2759"/>
<protein>
    <submittedName>
        <fullName evidence="2">(apollo) hypothetical protein</fullName>
    </submittedName>
</protein>
<sequence>MGQNQPCTEVVCEEQFNEAIMTILEGRHDKEKPTHQATGYGGRDKMLYNLKSRYLNPTSVVLEFLKLCTHNVLATESIDNNATPSEEQLTIEPNEDNTSTSAILTHELSAEPPVVSKSESVVRVQEINCIVLGQESTGAHSCDICGNSVHAICGITTSEG</sequence>
<evidence type="ECO:0000259" key="1">
    <source>
        <dbReference type="Pfam" id="PF23663"/>
    </source>
</evidence>
<dbReference type="Pfam" id="PF23663">
    <property type="entry name" value="Znf_SCAND3"/>
    <property type="match status" value="1"/>
</dbReference>
<name>A0A8S3X3T0_PARAO</name>
<evidence type="ECO:0000313" key="3">
    <source>
        <dbReference type="Proteomes" id="UP000691718"/>
    </source>
</evidence>
<reference evidence="2" key="1">
    <citation type="submission" date="2021-04" db="EMBL/GenBank/DDBJ databases">
        <authorList>
            <person name="Tunstrom K."/>
        </authorList>
    </citation>
    <scope>NUCLEOTIDE SEQUENCE</scope>
</reference>
<evidence type="ECO:0000313" key="2">
    <source>
        <dbReference type="EMBL" id="CAG4995270.1"/>
    </source>
</evidence>
<feature type="domain" description="SCAN" evidence="1">
    <location>
        <begin position="137"/>
        <end position="159"/>
    </location>
</feature>
<organism evidence="2 3">
    <name type="scientific">Parnassius apollo</name>
    <name type="common">Apollo butterfly</name>
    <name type="synonym">Papilio apollo</name>
    <dbReference type="NCBI Taxonomy" id="110799"/>
    <lineage>
        <taxon>Eukaryota</taxon>
        <taxon>Metazoa</taxon>
        <taxon>Ecdysozoa</taxon>
        <taxon>Arthropoda</taxon>
        <taxon>Hexapoda</taxon>
        <taxon>Insecta</taxon>
        <taxon>Pterygota</taxon>
        <taxon>Neoptera</taxon>
        <taxon>Endopterygota</taxon>
        <taxon>Lepidoptera</taxon>
        <taxon>Glossata</taxon>
        <taxon>Ditrysia</taxon>
        <taxon>Papilionoidea</taxon>
        <taxon>Papilionidae</taxon>
        <taxon>Parnassiinae</taxon>
        <taxon>Parnassini</taxon>
        <taxon>Parnassius</taxon>
        <taxon>Parnassius</taxon>
    </lineage>
</organism>
<comment type="caution">
    <text evidence="2">The sequence shown here is derived from an EMBL/GenBank/DDBJ whole genome shotgun (WGS) entry which is preliminary data.</text>
</comment>
<gene>
    <name evidence="2" type="ORF">PAPOLLO_LOCUS12781</name>
</gene>
<dbReference type="InterPro" id="IPR057560">
    <property type="entry name" value="Znf_SCAND3"/>
</dbReference>
<dbReference type="AlphaFoldDB" id="A0A8S3X3T0"/>
<dbReference type="Proteomes" id="UP000691718">
    <property type="component" value="Unassembled WGS sequence"/>
</dbReference>
<accession>A0A8S3X3T0</accession>
<keyword evidence="3" id="KW-1185">Reference proteome</keyword>